<feature type="chain" id="PRO_5013074457" evidence="1">
    <location>
        <begin position="26"/>
        <end position="158"/>
    </location>
</feature>
<dbReference type="EMBL" id="AP018248">
    <property type="protein sequence ID" value="BAZ00096.1"/>
    <property type="molecule type" value="Genomic_DNA"/>
</dbReference>
<accession>A0A1Z4N322</accession>
<organism evidence="2 3">
    <name type="scientific">Tolypothrix tenuis PCC 7101</name>
    <dbReference type="NCBI Taxonomy" id="231146"/>
    <lineage>
        <taxon>Bacteria</taxon>
        <taxon>Bacillati</taxon>
        <taxon>Cyanobacteriota</taxon>
        <taxon>Cyanophyceae</taxon>
        <taxon>Nostocales</taxon>
        <taxon>Tolypothrichaceae</taxon>
        <taxon>Tolypothrix</taxon>
    </lineage>
</organism>
<reference evidence="2 3" key="1">
    <citation type="submission" date="2017-06" db="EMBL/GenBank/DDBJ databases">
        <title>Genome sequencing of cyanobaciteial culture collection at National Institute for Environmental Studies (NIES).</title>
        <authorList>
            <person name="Hirose Y."/>
            <person name="Shimura Y."/>
            <person name="Fujisawa T."/>
            <person name="Nakamura Y."/>
            <person name="Kawachi M."/>
        </authorList>
    </citation>
    <scope>NUCLEOTIDE SEQUENCE [LARGE SCALE GENOMIC DNA]</scope>
    <source>
        <strain evidence="2 3">NIES-37</strain>
    </source>
</reference>
<evidence type="ECO:0000313" key="2">
    <source>
        <dbReference type="EMBL" id="BAZ00096.1"/>
    </source>
</evidence>
<dbReference type="Proteomes" id="UP000218785">
    <property type="component" value="Chromosome"/>
</dbReference>
<evidence type="ECO:0000256" key="1">
    <source>
        <dbReference type="SAM" id="SignalP"/>
    </source>
</evidence>
<gene>
    <name evidence="2" type="ORF">NIES37_40790</name>
</gene>
<name>A0A1Z4N322_9CYAN</name>
<evidence type="ECO:0000313" key="3">
    <source>
        <dbReference type="Proteomes" id="UP000218785"/>
    </source>
</evidence>
<proteinExistence type="predicted"/>
<dbReference type="KEGG" id="ttq:NIES37_40790"/>
<feature type="signal peptide" evidence="1">
    <location>
        <begin position="1"/>
        <end position="25"/>
    </location>
</feature>
<keyword evidence="1" id="KW-0732">Signal</keyword>
<protein>
    <submittedName>
        <fullName evidence="2">Uncharacterized protein</fullName>
    </submittedName>
</protein>
<keyword evidence="3" id="KW-1185">Reference proteome</keyword>
<dbReference type="RefSeq" id="WP_096578726.1">
    <property type="nucleotide sequence ID" value="NZ_CAWNJS010000001.1"/>
</dbReference>
<dbReference type="AlphaFoldDB" id="A0A1Z4N322"/>
<sequence>MLKRSLMIAASSVALAAAVASPSLAAPADFVGTWVNKDNNTRGVTRLVITSAGSNKLNIQVFGKCHPTDCDWGTVPVVTYGLNVQDTNHTYGTANYTKGFSNTLLTLDHAGSQIMLQGFTQFLDNSGRQNYYSRDYFQRAPKVKIPVGLPISPIQPNR</sequence>